<feature type="compositionally biased region" description="Basic residues" evidence="1">
    <location>
        <begin position="1"/>
        <end position="20"/>
    </location>
</feature>
<organism evidence="2 3">
    <name type="scientific">Helianthus annuus</name>
    <name type="common">Common sunflower</name>
    <dbReference type="NCBI Taxonomy" id="4232"/>
    <lineage>
        <taxon>Eukaryota</taxon>
        <taxon>Viridiplantae</taxon>
        <taxon>Streptophyta</taxon>
        <taxon>Embryophyta</taxon>
        <taxon>Tracheophyta</taxon>
        <taxon>Spermatophyta</taxon>
        <taxon>Magnoliopsida</taxon>
        <taxon>eudicotyledons</taxon>
        <taxon>Gunneridae</taxon>
        <taxon>Pentapetalae</taxon>
        <taxon>asterids</taxon>
        <taxon>campanulids</taxon>
        <taxon>Asterales</taxon>
        <taxon>Asteraceae</taxon>
        <taxon>Asteroideae</taxon>
        <taxon>Heliantheae alliance</taxon>
        <taxon>Heliantheae</taxon>
        <taxon>Helianthus</taxon>
    </lineage>
</organism>
<evidence type="ECO:0000256" key="1">
    <source>
        <dbReference type="SAM" id="MobiDB-lite"/>
    </source>
</evidence>
<sequence>MKAKLRGGKNVSKKHCRSRPGRLLSNSRNVKPGPVCEPFYFETLAANENPRVLTFSSHISLELQLSRLRNEDVQ</sequence>
<accession>A0A9K3EIW8</accession>
<reference evidence="2" key="2">
    <citation type="submission" date="2020-06" db="EMBL/GenBank/DDBJ databases">
        <title>Helianthus annuus Genome sequencing and assembly Release 2.</title>
        <authorList>
            <person name="Gouzy J."/>
            <person name="Langlade N."/>
            <person name="Munos S."/>
        </authorList>
    </citation>
    <scope>NUCLEOTIDE SEQUENCE</scope>
    <source>
        <tissue evidence="2">Leaves</tissue>
    </source>
</reference>
<proteinExistence type="predicted"/>
<dbReference type="Proteomes" id="UP000215914">
    <property type="component" value="Unassembled WGS sequence"/>
</dbReference>
<reference evidence="2" key="1">
    <citation type="journal article" date="2017" name="Nature">
        <title>The sunflower genome provides insights into oil metabolism, flowering and Asterid evolution.</title>
        <authorList>
            <person name="Badouin H."/>
            <person name="Gouzy J."/>
            <person name="Grassa C.J."/>
            <person name="Murat F."/>
            <person name="Staton S.E."/>
            <person name="Cottret L."/>
            <person name="Lelandais-Briere C."/>
            <person name="Owens G.L."/>
            <person name="Carrere S."/>
            <person name="Mayjonade B."/>
            <person name="Legrand L."/>
            <person name="Gill N."/>
            <person name="Kane N.C."/>
            <person name="Bowers J.E."/>
            <person name="Hubner S."/>
            <person name="Bellec A."/>
            <person name="Berard A."/>
            <person name="Berges H."/>
            <person name="Blanchet N."/>
            <person name="Boniface M.C."/>
            <person name="Brunel D."/>
            <person name="Catrice O."/>
            <person name="Chaidir N."/>
            <person name="Claudel C."/>
            <person name="Donnadieu C."/>
            <person name="Faraut T."/>
            <person name="Fievet G."/>
            <person name="Helmstetter N."/>
            <person name="King M."/>
            <person name="Knapp S.J."/>
            <person name="Lai Z."/>
            <person name="Le Paslier M.C."/>
            <person name="Lippi Y."/>
            <person name="Lorenzon L."/>
            <person name="Mandel J.R."/>
            <person name="Marage G."/>
            <person name="Marchand G."/>
            <person name="Marquand E."/>
            <person name="Bret-Mestries E."/>
            <person name="Morien E."/>
            <person name="Nambeesan S."/>
            <person name="Nguyen T."/>
            <person name="Pegot-Espagnet P."/>
            <person name="Pouilly N."/>
            <person name="Raftis F."/>
            <person name="Sallet E."/>
            <person name="Schiex T."/>
            <person name="Thomas J."/>
            <person name="Vandecasteele C."/>
            <person name="Vares D."/>
            <person name="Vear F."/>
            <person name="Vautrin S."/>
            <person name="Crespi M."/>
            <person name="Mangin B."/>
            <person name="Burke J.M."/>
            <person name="Salse J."/>
            <person name="Munos S."/>
            <person name="Vincourt P."/>
            <person name="Rieseberg L.H."/>
            <person name="Langlade N.B."/>
        </authorList>
    </citation>
    <scope>NUCLEOTIDE SEQUENCE</scope>
    <source>
        <tissue evidence="2">Leaves</tissue>
    </source>
</reference>
<feature type="region of interest" description="Disordered" evidence="1">
    <location>
        <begin position="1"/>
        <end position="29"/>
    </location>
</feature>
<name>A0A9K3EIW8_HELAN</name>
<evidence type="ECO:0000313" key="2">
    <source>
        <dbReference type="EMBL" id="KAF5774660.1"/>
    </source>
</evidence>
<dbReference type="EMBL" id="MNCJ02000328">
    <property type="protein sequence ID" value="KAF5774660.1"/>
    <property type="molecule type" value="Genomic_DNA"/>
</dbReference>
<comment type="caution">
    <text evidence="2">The sequence shown here is derived from an EMBL/GenBank/DDBJ whole genome shotgun (WGS) entry which is preliminary data.</text>
</comment>
<dbReference type="AlphaFoldDB" id="A0A9K3EIW8"/>
<dbReference type="Gramene" id="mRNA:HanXRQr2_Chr13g0603231">
    <property type="protein sequence ID" value="mRNA:HanXRQr2_Chr13g0603231"/>
    <property type="gene ID" value="HanXRQr2_Chr13g0603231"/>
</dbReference>
<protein>
    <submittedName>
        <fullName evidence="2">Uncharacterized protein</fullName>
    </submittedName>
</protein>
<gene>
    <name evidence="2" type="ORF">HanXRQr2_Chr13g0603231</name>
</gene>
<evidence type="ECO:0000313" key="3">
    <source>
        <dbReference type="Proteomes" id="UP000215914"/>
    </source>
</evidence>
<keyword evidence="3" id="KW-1185">Reference proteome</keyword>